<accession>A0ACC5XYA5</accession>
<dbReference type="EMBL" id="CM040975">
    <property type="protein sequence ID" value="MCJ8728077.1"/>
    <property type="molecule type" value="Genomic_DNA"/>
</dbReference>
<reference evidence="1" key="1">
    <citation type="submission" date="2020-02" db="EMBL/GenBank/DDBJ databases">
        <title>Genome sequencing of the panga catfish, Pangasius djambal.</title>
        <authorList>
            <person name="Wen M."/>
            <person name="Zahm M."/>
            <person name="Roques C."/>
            <person name="Cabau C."/>
            <person name="Klopp C."/>
            <person name="Donnadieu C."/>
            <person name="Jouanno E."/>
            <person name="Avarre J.-C."/>
            <person name="Campet M."/>
            <person name="Ha T."/>
            <person name="Dugue R."/>
            <person name="Lampietro C."/>
            <person name="Louis A."/>
            <person name="Herpin A."/>
            <person name="Echchiki A."/>
            <person name="Berthelot C."/>
            <person name="Parey E."/>
            <person name="Roest-Crollius H."/>
            <person name="Braasch I."/>
            <person name="Postlethwait J.H."/>
            <person name="Bobe J."/>
            <person name="Montfort J."/>
            <person name="Bouchez O."/>
            <person name="Begum T."/>
            <person name="Schartl M."/>
            <person name="Gustiano R."/>
            <person name="Guiguen Y."/>
        </authorList>
    </citation>
    <scope>NUCLEOTIDE SEQUENCE</scope>
    <source>
        <strain evidence="1">Pdj_M5554</strain>
    </source>
</reference>
<dbReference type="Proteomes" id="UP000830395">
    <property type="component" value="Chromosome 1"/>
</dbReference>
<comment type="caution">
    <text evidence="1">The sequence shown here is derived from an EMBL/GenBank/DDBJ whole genome shotgun (WGS) entry which is preliminary data.</text>
</comment>
<organism evidence="1 2">
    <name type="scientific">Pangasius djambal</name>
    <dbReference type="NCBI Taxonomy" id="1691987"/>
    <lineage>
        <taxon>Eukaryota</taxon>
        <taxon>Metazoa</taxon>
        <taxon>Chordata</taxon>
        <taxon>Craniata</taxon>
        <taxon>Vertebrata</taxon>
        <taxon>Euteleostomi</taxon>
        <taxon>Actinopterygii</taxon>
        <taxon>Neopterygii</taxon>
        <taxon>Teleostei</taxon>
        <taxon>Ostariophysi</taxon>
        <taxon>Siluriformes</taxon>
        <taxon>Pangasiidae</taxon>
        <taxon>Pangasius</taxon>
    </lineage>
</organism>
<proteinExistence type="predicted"/>
<protein>
    <submittedName>
        <fullName evidence="1">Uncharacterized protein</fullName>
    </submittedName>
</protein>
<gene>
    <name evidence="1" type="ORF">PDJAM_G00000120</name>
</gene>
<keyword evidence="2" id="KW-1185">Reference proteome</keyword>
<evidence type="ECO:0000313" key="1">
    <source>
        <dbReference type="EMBL" id="MCJ8728077.1"/>
    </source>
</evidence>
<evidence type="ECO:0000313" key="2">
    <source>
        <dbReference type="Proteomes" id="UP000830395"/>
    </source>
</evidence>
<name>A0ACC5XYA5_9TELE</name>
<sequence>MTRKAKANAKARPREHHSSPLHMSNRFALLSEAPAEKPERALLLLSPSRLAPAATVTHILVPSSNVPTSSPGFPKPNMAAQTLVVQPLQQQQQNGGDKMAGPVPIQPKTAQSSRLPSQMPPRHPPPILPAPPTSHPPHVPVQLLGSRQGALGNSQAVAVPQARTCYSQQDSSTHNPNHGSASNAVTMVTAMETGSASAGLKLTNQNAEPSQIGSAAAIQTTDGEHSSGVAPPAGEAVFEQTGPTQMKPAIGSLKRKSESDMTGEMTSETAAQNCPSVPDSAPPLSPAPSLDTAPEIAFSTPPTLSLSLPHPRAPLPQAVVKPQVLTHLIEGFVIQEGAEPFPVTGPIKERAEGVPVPLSMQPENSAPSVLKCEFCESFAPASQFRGTKRFCSKTCAKRYNVSCSHHFRTSRGRSSAPAYEEMARRRGPHRSSSEIACAKITGRHLSVKCRSESSRSEDVSSCEGEEEEEEEDYLSPGSSFSCSRPAHCVPQLDESAQGGLPLDGDHFLSASPAHWSVEEVCRFISSLQGCEDLAGHFLSQEIDGQALLLLKEEHLMSTMNIKLGPALKICASINSLRD</sequence>